<gene>
    <name evidence="8" type="ORF">JIN85_10280</name>
</gene>
<keyword evidence="9" id="KW-1185">Reference proteome</keyword>
<feature type="transmembrane region" description="Helical" evidence="7">
    <location>
        <begin position="425"/>
        <end position="444"/>
    </location>
</feature>
<evidence type="ECO:0000313" key="9">
    <source>
        <dbReference type="Proteomes" id="UP000603141"/>
    </source>
</evidence>
<organism evidence="8 9">
    <name type="scientific">Luteolibacter pohnpeiensis</name>
    <dbReference type="NCBI Taxonomy" id="454153"/>
    <lineage>
        <taxon>Bacteria</taxon>
        <taxon>Pseudomonadati</taxon>
        <taxon>Verrucomicrobiota</taxon>
        <taxon>Verrucomicrobiia</taxon>
        <taxon>Verrucomicrobiales</taxon>
        <taxon>Verrucomicrobiaceae</taxon>
        <taxon>Luteolibacter</taxon>
    </lineage>
</organism>
<keyword evidence="2" id="KW-0813">Transport</keyword>
<feature type="transmembrane region" description="Helical" evidence="7">
    <location>
        <begin position="396"/>
        <end position="419"/>
    </location>
</feature>
<keyword evidence="5 7" id="KW-1133">Transmembrane helix</keyword>
<dbReference type="GO" id="GO:0022857">
    <property type="term" value="F:transmembrane transporter activity"/>
    <property type="evidence" value="ECO:0007669"/>
    <property type="project" value="InterPro"/>
</dbReference>
<feature type="transmembrane region" description="Helical" evidence="7">
    <location>
        <begin position="478"/>
        <end position="500"/>
    </location>
</feature>
<dbReference type="Pfam" id="PF04632">
    <property type="entry name" value="FUSC"/>
    <property type="match status" value="1"/>
</dbReference>
<dbReference type="RefSeq" id="WP_200270301.1">
    <property type="nucleotide sequence ID" value="NZ_JAENIJ010000014.1"/>
</dbReference>
<protein>
    <submittedName>
        <fullName evidence="8">FUSC family protein</fullName>
    </submittedName>
</protein>
<evidence type="ECO:0000256" key="6">
    <source>
        <dbReference type="ARBA" id="ARBA00023136"/>
    </source>
</evidence>
<feature type="transmembrane region" description="Helical" evidence="7">
    <location>
        <begin position="77"/>
        <end position="96"/>
    </location>
</feature>
<proteinExistence type="predicted"/>
<keyword evidence="6 7" id="KW-0472">Membrane</keyword>
<reference evidence="8" key="1">
    <citation type="submission" date="2021-01" db="EMBL/GenBank/DDBJ databases">
        <title>Modified the classification status of verrucomicrobia.</title>
        <authorList>
            <person name="Feng X."/>
        </authorList>
    </citation>
    <scope>NUCLEOTIDE SEQUENCE</scope>
    <source>
        <strain evidence="8">KCTC 22041</strain>
    </source>
</reference>
<keyword evidence="3" id="KW-1003">Cell membrane</keyword>
<evidence type="ECO:0000256" key="1">
    <source>
        <dbReference type="ARBA" id="ARBA00004651"/>
    </source>
</evidence>
<comment type="caution">
    <text evidence="8">The sequence shown here is derived from an EMBL/GenBank/DDBJ whole genome shotgun (WGS) entry which is preliminary data.</text>
</comment>
<feature type="transmembrane region" description="Helical" evidence="7">
    <location>
        <begin position="41"/>
        <end position="65"/>
    </location>
</feature>
<dbReference type="PANTHER" id="PTHR30509">
    <property type="entry name" value="P-HYDROXYBENZOIC ACID EFFLUX PUMP SUBUNIT-RELATED"/>
    <property type="match status" value="1"/>
</dbReference>
<sequence length="646" mass="72205">MTAAVSNFCIALKSLPQRADAWREKWQGLEFGIQGMLATSLAFYAAILLDLKTPYSAALTVWVVANTQPGQVLAKSFYRIVGTLVGASFAIFLVATMDNMPVLMFTSLALWVGVCTGLGNLFRHFRTYAGLLSGYTAAFVLIGAQTQPDQVMNVALDRTASIVIGVLSMSLVCSLIGKRRSGKQMEEQLKRVQIHLLQALTIRHQTPIDIIRDRRLMLSREYIEAEEKLEFADIENPGFRHRIHRRRAMTGLLFDLLDAGRHQQGVHPYLLEIQQALEPAYQDASHTILNQTRHRLSQILSRMRTAPEAIELQPIIQSLTPWIEKLQPAVLDQASLKDPFDPDTRGAVRHMIRTTCSVLLAAGFWGLTGWQNGSSFLMQSAAICALASTMNRPAKAVLMMTASVAIAAVAGFFCEFYLLPLADNLFSMWLFIALVMIPLSCPFASRNPWLSVIGGTSGLFTLVTMQPANHMSYDPQHFMNFAAAAVFGTLFNVPIFAIILPTREPREVRKTLHRLTRRLPGVRHPKHQLKRHPWRITAHRLLNQLQQNPASTPEDQSRGLALYDLGSGLLYLQEADADLVAFPDLRKVLKRLPESIYRQDPHLTEIPDQGLALLTEAKSMDPALQGFLSAQLQQIKQNDAFNHLRS</sequence>
<keyword evidence="4 7" id="KW-0812">Transmembrane</keyword>
<evidence type="ECO:0000256" key="4">
    <source>
        <dbReference type="ARBA" id="ARBA00022692"/>
    </source>
</evidence>
<dbReference type="PANTHER" id="PTHR30509:SF9">
    <property type="entry name" value="MULTIDRUG RESISTANCE PROTEIN MDTO"/>
    <property type="match status" value="1"/>
</dbReference>
<comment type="subcellular location">
    <subcellularLocation>
        <location evidence="1">Cell membrane</location>
        <topology evidence="1">Multi-pass membrane protein</topology>
    </subcellularLocation>
</comment>
<dbReference type="InterPro" id="IPR006726">
    <property type="entry name" value="PHBA_efflux_AaeB/fusaric-R"/>
</dbReference>
<evidence type="ECO:0000256" key="5">
    <source>
        <dbReference type="ARBA" id="ARBA00022989"/>
    </source>
</evidence>
<evidence type="ECO:0000256" key="2">
    <source>
        <dbReference type="ARBA" id="ARBA00022448"/>
    </source>
</evidence>
<dbReference type="EMBL" id="JAENIJ010000014">
    <property type="protein sequence ID" value="MBK1882803.1"/>
    <property type="molecule type" value="Genomic_DNA"/>
</dbReference>
<accession>A0A934VWG8</accession>
<dbReference type="AlphaFoldDB" id="A0A934VWG8"/>
<dbReference type="Proteomes" id="UP000603141">
    <property type="component" value="Unassembled WGS sequence"/>
</dbReference>
<dbReference type="GO" id="GO:0005886">
    <property type="term" value="C:plasma membrane"/>
    <property type="evidence" value="ECO:0007669"/>
    <property type="project" value="UniProtKB-SubCell"/>
</dbReference>
<feature type="transmembrane region" description="Helical" evidence="7">
    <location>
        <begin position="102"/>
        <end position="122"/>
    </location>
</feature>
<feature type="transmembrane region" description="Helical" evidence="7">
    <location>
        <begin position="129"/>
        <end position="147"/>
    </location>
</feature>
<feature type="transmembrane region" description="Helical" evidence="7">
    <location>
        <begin position="449"/>
        <end position="466"/>
    </location>
</feature>
<name>A0A934VWG8_9BACT</name>
<feature type="transmembrane region" description="Helical" evidence="7">
    <location>
        <begin position="159"/>
        <end position="177"/>
    </location>
</feature>
<evidence type="ECO:0000256" key="3">
    <source>
        <dbReference type="ARBA" id="ARBA00022475"/>
    </source>
</evidence>
<evidence type="ECO:0000256" key="7">
    <source>
        <dbReference type="SAM" id="Phobius"/>
    </source>
</evidence>
<evidence type="ECO:0000313" key="8">
    <source>
        <dbReference type="EMBL" id="MBK1882803.1"/>
    </source>
</evidence>